<organism evidence="5 6">
    <name type="scientific">Dermatophagoides pteronyssinus</name>
    <name type="common">European house dust mite</name>
    <dbReference type="NCBI Taxonomy" id="6956"/>
    <lineage>
        <taxon>Eukaryota</taxon>
        <taxon>Metazoa</taxon>
        <taxon>Ecdysozoa</taxon>
        <taxon>Arthropoda</taxon>
        <taxon>Chelicerata</taxon>
        <taxon>Arachnida</taxon>
        <taxon>Acari</taxon>
        <taxon>Acariformes</taxon>
        <taxon>Sarcoptiformes</taxon>
        <taxon>Astigmata</taxon>
        <taxon>Psoroptidia</taxon>
        <taxon>Analgoidea</taxon>
        <taxon>Pyroglyphidae</taxon>
        <taxon>Dermatophagoidinae</taxon>
        <taxon>Dermatophagoides</taxon>
    </lineage>
</organism>
<feature type="non-terminal residue" evidence="6">
    <location>
        <position position="1"/>
    </location>
</feature>
<dbReference type="GO" id="GO:0003924">
    <property type="term" value="F:GTPase activity"/>
    <property type="evidence" value="ECO:0007669"/>
    <property type="project" value="InterPro"/>
</dbReference>
<dbReference type="InterPro" id="IPR015894">
    <property type="entry name" value="Guanylate-bd_N"/>
</dbReference>
<dbReference type="OMA" id="LANFINM"/>
<reference evidence="6" key="1">
    <citation type="submission" date="2025-08" db="UniProtKB">
        <authorList>
            <consortium name="RefSeq"/>
        </authorList>
    </citation>
    <scope>IDENTIFICATION</scope>
    <source>
        <strain evidence="6">Airmid</strain>
    </source>
</reference>
<evidence type="ECO:0000259" key="4">
    <source>
        <dbReference type="PROSITE" id="PS51715"/>
    </source>
</evidence>
<dbReference type="AlphaFoldDB" id="A0A6P6YJH3"/>
<dbReference type="Pfam" id="PF02263">
    <property type="entry name" value="GBP"/>
    <property type="match status" value="1"/>
</dbReference>
<dbReference type="GO" id="GO:0005525">
    <property type="term" value="F:GTP binding"/>
    <property type="evidence" value="ECO:0007669"/>
    <property type="project" value="UniProtKB-KW"/>
</dbReference>
<evidence type="ECO:0000256" key="1">
    <source>
        <dbReference type="ARBA" id="ARBA00022741"/>
    </source>
</evidence>
<dbReference type="PANTHER" id="PTHR10751">
    <property type="entry name" value="GUANYLATE BINDING PROTEIN"/>
    <property type="match status" value="1"/>
</dbReference>
<protein>
    <submittedName>
        <fullName evidence="6">Guanylate-binding protein 5-like</fullName>
    </submittedName>
</protein>
<dbReference type="OrthoDB" id="2135133at2759"/>
<gene>
    <name evidence="6" type="primary">LOC113799020</name>
</gene>
<keyword evidence="5" id="KW-1185">Reference proteome</keyword>
<dbReference type="KEGG" id="dpte:113799020"/>
<dbReference type="RefSeq" id="XP_027205415.1">
    <property type="nucleotide sequence ID" value="XM_027349614.1"/>
</dbReference>
<dbReference type="InParanoid" id="A0A6P6YJH3"/>
<comment type="similarity">
    <text evidence="3">Belongs to the TRAFAC class dynamin-like GTPase superfamily. GB1/RHD3 GTPase family.</text>
</comment>
<proteinExistence type="inferred from homology"/>
<dbReference type="InterPro" id="IPR030386">
    <property type="entry name" value="G_GB1_RHD3_dom"/>
</dbReference>
<accession>A0A6P6YJH3</accession>
<dbReference type="PROSITE" id="PS51715">
    <property type="entry name" value="G_GB1_RHD3"/>
    <property type="match status" value="1"/>
</dbReference>
<evidence type="ECO:0000256" key="3">
    <source>
        <dbReference type="PROSITE-ProRule" id="PRU01052"/>
    </source>
</evidence>
<dbReference type="InterPro" id="IPR027417">
    <property type="entry name" value="P-loop_NTPase"/>
</dbReference>
<keyword evidence="1" id="KW-0547">Nucleotide-binding</keyword>
<sequence>PPVAVVTSVGSIHSGKSFLMNQLANSIVELSANSDEAQLALPREDEFSVGSGTEAETEGIWTLPRVLRRGNISLLLLDTEGLFSRIGSEMNDAKVFSIAALMSSEFIYNTVKFIDSKQIEALETLMRRASLFGLRSYSRRNAHSEGRKIENLANFINMLTPSHLSWIIRDFVQDLHEKTPQEWDSGNLN</sequence>
<feature type="domain" description="GB1/RHD3-type G" evidence="4">
    <location>
        <begin position="1"/>
        <end position="189"/>
    </location>
</feature>
<evidence type="ECO:0000313" key="6">
    <source>
        <dbReference type="RefSeq" id="XP_027205415.1"/>
    </source>
</evidence>
<dbReference type="Gene3D" id="3.40.50.300">
    <property type="entry name" value="P-loop containing nucleotide triphosphate hydrolases"/>
    <property type="match status" value="1"/>
</dbReference>
<evidence type="ECO:0000256" key="2">
    <source>
        <dbReference type="ARBA" id="ARBA00023134"/>
    </source>
</evidence>
<dbReference type="SUPFAM" id="SSF52540">
    <property type="entry name" value="P-loop containing nucleoside triphosphate hydrolases"/>
    <property type="match status" value="1"/>
</dbReference>
<dbReference type="Proteomes" id="UP000515146">
    <property type="component" value="Unplaced"/>
</dbReference>
<evidence type="ECO:0000313" key="5">
    <source>
        <dbReference type="Proteomes" id="UP000515146"/>
    </source>
</evidence>
<name>A0A6P6YJH3_DERPT</name>
<keyword evidence="2" id="KW-0342">GTP-binding</keyword>